<accession>A0AAW1JYN9</accession>
<name>A0AAW1JYN9_POPJA</name>
<keyword evidence="2" id="KW-1185">Reference proteome</keyword>
<dbReference type="AlphaFoldDB" id="A0AAW1JYN9"/>
<proteinExistence type="predicted"/>
<dbReference type="EMBL" id="JASPKY010000292">
    <property type="protein sequence ID" value="KAK9710481.1"/>
    <property type="molecule type" value="Genomic_DNA"/>
</dbReference>
<reference evidence="1 2" key="1">
    <citation type="journal article" date="2024" name="BMC Genomics">
        <title>De novo assembly and annotation of Popillia japonica's genome with initial clues to its potential as an invasive pest.</title>
        <authorList>
            <person name="Cucini C."/>
            <person name="Boschi S."/>
            <person name="Funari R."/>
            <person name="Cardaioli E."/>
            <person name="Iannotti N."/>
            <person name="Marturano G."/>
            <person name="Paoli F."/>
            <person name="Bruttini M."/>
            <person name="Carapelli A."/>
            <person name="Frati F."/>
            <person name="Nardi F."/>
        </authorList>
    </citation>
    <scope>NUCLEOTIDE SEQUENCE [LARGE SCALE GENOMIC DNA]</scope>
    <source>
        <strain evidence="1">DMR45628</strain>
    </source>
</reference>
<evidence type="ECO:0000313" key="2">
    <source>
        <dbReference type="Proteomes" id="UP001458880"/>
    </source>
</evidence>
<sequence length="83" mass="9577">MFLCTWFLPRVVLLLKHRTLHYGPRTLHYGPIGSGKIIYACGILHNIALYGNIAQTEIQLVNEEIPIDGVREDDWHHEGREAR</sequence>
<dbReference type="Proteomes" id="UP001458880">
    <property type="component" value="Unassembled WGS sequence"/>
</dbReference>
<gene>
    <name evidence="1" type="ORF">QE152_g25998</name>
</gene>
<organism evidence="1 2">
    <name type="scientific">Popillia japonica</name>
    <name type="common">Japanese beetle</name>
    <dbReference type="NCBI Taxonomy" id="7064"/>
    <lineage>
        <taxon>Eukaryota</taxon>
        <taxon>Metazoa</taxon>
        <taxon>Ecdysozoa</taxon>
        <taxon>Arthropoda</taxon>
        <taxon>Hexapoda</taxon>
        <taxon>Insecta</taxon>
        <taxon>Pterygota</taxon>
        <taxon>Neoptera</taxon>
        <taxon>Endopterygota</taxon>
        <taxon>Coleoptera</taxon>
        <taxon>Polyphaga</taxon>
        <taxon>Scarabaeiformia</taxon>
        <taxon>Scarabaeidae</taxon>
        <taxon>Rutelinae</taxon>
        <taxon>Popillia</taxon>
    </lineage>
</organism>
<comment type="caution">
    <text evidence="1">The sequence shown here is derived from an EMBL/GenBank/DDBJ whole genome shotgun (WGS) entry which is preliminary data.</text>
</comment>
<protein>
    <submittedName>
        <fullName evidence="1">Uncharacterized protein</fullName>
    </submittedName>
</protein>
<evidence type="ECO:0000313" key="1">
    <source>
        <dbReference type="EMBL" id="KAK9710481.1"/>
    </source>
</evidence>